<proteinExistence type="predicted"/>
<protein>
    <recommendedName>
        <fullName evidence="4">WSC domain-containing protein</fullName>
    </recommendedName>
</protein>
<evidence type="ECO:0000313" key="2">
    <source>
        <dbReference type="EMBL" id="KZL86482.1"/>
    </source>
</evidence>
<comment type="caution">
    <text evidence="2">The sequence shown here is derived from an EMBL/GenBank/DDBJ whole genome shotgun (WGS) entry which is preliminary data.</text>
</comment>
<feature type="signal peptide" evidence="1">
    <location>
        <begin position="1"/>
        <end position="30"/>
    </location>
</feature>
<reference evidence="2 3" key="1">
    <citation type="submission" date="2015-06" db="EMBL/GenBank/DDBJ databases">
        <title>Survival trade-offs in plant roots during colonization by closely related pathogenic and mutualistic fungi.</title>
        <authorList>
            <person name="Hacquard S."/>
            <person name="Kracher B."/>
            <person name="Hiruma K."/>
            <person name="Weinman A."/>
            <person name="Muench P."/>
            <person name="Garrido Oter R."/>
            <person name="Ver Loren van Themaat E."/>
            <person name="Dallerey J.-F."/>
            <person name="Damm U."/>
            <person name="Henrissat B."/>
            <person name="Lespinet O."/>
            <person name="Thon M."/>
            <person name="Kemen E."/>
            <person name="McHardy A.C."/>
            <person name="Schulze-Lefert P."/>
            <person name="O'Connell R.J."/>
        </authorList>
    </citation>
    <scope>NUCLEOTIDE SEQUENCE [LARGE SCALE GENOMIC DNA]</scope>
    <source>
        <strain evidence="2 3">MAFF 238704</strain>
    </source>
</reference>
<feature type="chain" id="PRO_5007829606" description="WSC domain-containing protein" evidence="1">
    <location>
        <begin position="31"/>
        <end position="93"/>
    </location>
</feature>
<dbReference type="Proteomes" id="UP000076584">
    <property type="component" value="Unassembled WGS sequence"/>
</dbReference>
<sequence>MATSEHLRAQPMKFFVFLLALTGSVGNITAEPNGATYIGCDSIQSDAIVGEPVLGDEKCLANCNGAGYHTSTRYCGGLVTAGREYTYLSFVQA</sequence>
<evidence type="ECO:0000256" key="1">
    <source>
        <dbReference type="SAM" id="SignalP"/>
    </source>
</evidence>
<accession>A0A161YA23</accession>
<dbReference type="EMBL" id="LFIW01000420">
    <property type="protein sequence ID" value="KZL86482.1"/>
    <property type="molecule type" value="Genomic_DNA"/>
</dbReference>
<gene>
    <name evidence="2" type="ORF">CI238_02596</name>
</gene>
<keyword evidence="1" id="KW-0732">Signal</keyword>
<evidence type="ECO:0008006" key="4">
    <source>
        <dbReference type="Google" id="ProtNLM"/>
    </source>
</evidence>
<dbReference type="AlphaFoldDB" id="A0A161YA23"/>
<organism evidence="2 3">
    <name type="scientific">Colletotrichum incanum</name>
    <name type="common">Soybean anthracnose fungus</name>
    <dbReference type="NCBI Taxonomy" id="1573173"/>
    <lineage>
        <taxon>Eukaryota</taxon>
        <taxon>Fungi</taxon>
        <taxon>Dikarya</taxon>
        <taxon>Ascomycota</taxon>
        <taxon>Pezizomycotina</taxon>
        <taxon>Sordariomycetes</taxon>
        <taxon>Hypocreomycetidae</taxon>
        <taxon>Glomerellales</taxon>
        <taxon>Glomerellaceae</taxon>
        <taxon>Colletotrichum</taxon>
        <taxon>Colletotrichum spaethianum species complex</taxon>
    </lineage>
</organism>
<name>A0A161YA23_COLIC</name>
<evidence type="ECO:0000313" key="3">
    <source>
        <dbReference type="Proteomes" id="UP000076584"/>
    </source>
</evidence>
<keyword evidence="3" id="KW-1185">Reference proteome</keyword>